<comment type="caution">
    <text evidence="1">The sequence shown here is derived from an EMBL/GenBank/DDBJ whole genome shotgun (WGS) entry which is preliminary data.</text>
</comment>
<keyword evidence="2" id="KW-1185">Reference proteome</keyword>
<evidence type="ECO:0000313" key="1">
    <source>
        <dbReference type="EMBL" id="MDN3571605.1"/>
    </source>
</evidence>
<protein>
    <recommendedName>
        <fullName evidence="3">Glycosyltransferase</fullName>
    </recommendedName>
</protein>
<accession>A0ABT8APC5</accession>
<gene>
    <name evidence="1" type="ORF">QWZ18_13345</name>
</gene>
<reference evidence="2" key="1">
    <citation type="journal article" date="2019" name="Int. J. Syst. Evol. Microbiol.">
        <title>The Global Catalogue of Microorganisms (GCM) 10K type strain sequencing project: providing services to taxonomists for standard genome sequencing and annotation.</title>
        <authorList>
            <consortium name="The Broad Institute Genomics Platform"/>
            <consortium name="The Broad Institute Genome Sequencing Center for Infectious Disease"/>
            <person name="Wu L."/>
            <person name="Ma J."/>
        </authorList>
    </citation>
    <scope>NUCLEOTIDE SEQUENCE [LARGE SCALE GENOMIC DNA]</scope>
    <source>
        <strain evidence="2">CECT 7806</strain>
    </source>
</reference>
<evidence type="ECO:0000313" key="2">
    <source>
        <dbReference type="Proteomes" id="UP001244297"/>
    </source>
</evidence>
<name>A0ABT8APC5_9HYPH</name>
<dbReference type="SUPFAM" id="SSF53756">
    <property type="entry name" value="UDP-Glycosyltransferase/glycogen phosphorylase"/>
    <property type="match status" value="1"/>
</dbReference>
<proteinExistence type="predicted"/>
<dbReference type="RefSeq" id="WP_238291748.1">
    <property type="nucleotide sequence ID" value="NZ_BPQS01000045.1"/>
</dbReference>
<dbReference type="Proteomes" id="UP001244297">
    <property type="component" value="Unassembled WGS sequence"/>
</dbReference>
<dbReference type="EMBL" id="JAUFPT010000041">
    <property type="protein sequence ID" value="MDN3571605.1"/>
    <property type="molecule type" value="Genomic_DNA"/>
</dbReference>
<organism evidence="1 2">
    <name type="scientific">Methylobacterium longum</name>
    <dbReference type="NCBI Taxonomy" id="767694"/>
    <lineage>
        <taxon>Bacteria</taxon>
        <taxon>Pseudomonadati</taxon>
        <taxon>Pseudomonadota</taxon>
        <taxon>Alphaproteobacteria</taxon>
        <taxon>Hyphomicrobiales</taxon>
        <taxon>Methylobacteriaceae</taxon>
        <taxon>Methylobacterium</taxon>
    </lineage>
</organism>
<evidence type="ECO:0008006" key="3">
    <source>
        <dbReference type="Google" id="ProtNLM"/>
    </source>
</evidence>
<sequence>MIDPSVVGQSHLLVNTGIARLAVSRHERVTLIAEATHCDALKQYLGPDISAQITFVPWHRRSEIRKTIRQVIAGRQFDQIIFTNVEYLLFAYMVIFHWRASRKPILWMLHSHFVNAVGPKKAWRIKTLMKWYLLFRTSERVKFVVLGSRIRANIEAMIGSLARPGSIISIIHPVGIAPLTEDRRSAAVSASRTPRVLFIPGWHALLPGNQELLSNLERIAPEARRFEVVVLANKFEGANNKKTFLMEYTDRLNQIAQAEFFLHLPSDPYRLQASGAMMDMLLTGTPMIGLRTDFGEELTGIIGDFGYFFDDREGLLHFLRSAELDLAEVHRFQANLAAGYEKIIALSQAQFDAVIAS</sequence>